<keyword evidence="2" id="KW-0808">Transferase</keyword>
<evidence type="ECO:0000313" key="2">
    <source>
        <dbReference type="EMBL" id="TMI81372.1"/>
    </source>
</evidence>
<dbReference type="CDD" id="cd24032">
    <property type="entry name" value="ASKHA_NBD_TsaB"/>
    <property type="match status" value="1"/>
</dbReference>
<sequence>MRILAIETATPVASVAIVDGSGVLAEAMLRSPMRHLEGLLVTTDELLGGLGVGAAAIEGLAVSCGPGGFTGLRIGIATAAAWANARSVPVLGVDTLEALACVPGADGLVLPVLDAHRGEVAGALYRIDVRRALRDGRAERLLPPMVALPEALGAEVAAHPGPLLMVGDGLVRYGARLRAALGVRATDAGHDLHPRASMVGLLALPRLARGERTEPGMLLPVYGRRPVAWPRQETPGNRGNPP</sequence>
<dbReference type="NCBIfam" id="TIGR03725">
    <property type="entry name" value="T6A_YeaZ"/>
    <property type="match status" value="1"/>
</dbReference>
<dbReference type="AlphaFoldDB" id="A0A537JDG2"/>
<dbReference type="GO" id="GO:0005829">
    <property type="term" value="C:cytosol"/>
    <property type="evidence" value="ECO:0007669"/>
    <property type="project" value="TreeGrafter"/>
</dbReference>
<proteinExistence type="predicted"/>
<protein>
    <submittedName>
        <fullName evidence="2">tRNA (Adenosine(37)-N6)-threonylcarbamoyltransferase complex dimerization subunit type 1 TsaB</fullName>
    </submittedName>
</protein>
<evidence type="ECO:0000313" key="3">
    <source>
        <dbReference type="Proteomes" id="UP000318093"/>
    </source>
</evidence>
<dbReference type="GO" id="GO:0016740">
    <property type="term" value="F:transferase activity"/>
    <property type="evidence" value="ECO:0007669"/>
    <property type="project" value="UniProtKB-KW"/>
</dbReference>
<evidence type="ECO:0000259" key="1">
    <source>
        <dbReference type="Pfam" id="PF00814"/>
    </source>
</evidence>
<name>A0A537JDG2_9BACT</name>
<feature type="domain" description="Gcp-like" evidence="1">
    <location>
        <begin position="34"/>
        <end position="127"/>
    </location>
</feature>
<gene>
    <name evidence="2" type="primary">tsaB</name>
    <name evidence="2" type="ORF">E6H03_07130</name>
</gene>
<dbReference type="InterPro" id="IPR043129">
    <property type="entry name" value="ATPase_NBD"/>
</dbReference>
<dbReference type="InterPro" id="IPR022496">
    <property type="entry name" value="T6A_TsaB"/>
</dbReference>
<accession>A0A537JDG2</accession>
<dbReference type="PANTHER" id="PTHR11735">
    <property type="entry name" value="TRNA N6-ADENOSINE THREONYLCARBAMOYLTRANSFERASE"/>
    <property type="match status" value="1"/>
</dbReference>
<dbReference type="SUPFAM" id="SSF53067">
    <property type="entry name" value="Actin-like ATPase domain"/>
    <property type="match status" value="2"/>
</dbReference>
<comment type="caution">
    <text evidence="2">The sequence shown here is derived from an EMBL/GenBank/DDBJ whole genome shotgun (WGS) entry which is preliminary data.</text>
</comment>
<dbReference type="Pfam" id="PF00814">
    <property type="entry name" value="TsaD"/>
    <property type="match status" value="1"/>
</dbReference>
<dbReference type="InterPro" id="IPR000905">
    <property type="entry name" value="Gcp-like_dom"/>
</dbReference>
<dbReference type="GO" id="GO:0002949">
    <property type="term" value="P:tRNA threonylcarbamoyladenosine modification"/>
    <property type="evidence" value="ECO:0007669"/>
    <property type="project" value="InterPro"/>
</dbReference>
<dbReference type="EMBL" id="VBAN01000212">
    <property type="protein sequence ID" value="TMI81372.1"/>
    <property type="molecule type" value="Genomic_DNA"/>
</dbReference>
<dbReference type="Proteomes" id="UP000318093">
    <property type="component" value="Unassembled WGS sequence"/>
</dbReference>
<reference evidence="2 3" key="1">
    <citation type="journal article" date="2019" name="Nat. Microbiol.">
        <title>Mediterranean grassland soil C-N compound turnover is dependent on rainfall and depth, and is mediated by genomically divergent microorganisms.</title>
        <authorList>
            <person name="Diamond S."/>
            <person name="Andeer P.F."/>
            <person name="Li Z."/>
            <person name="Crits-Christoph A."/>
            <person name="Burstein D."/>
            <person name="Anantharaman K."/>
            <person name="Lane K.R."/>
            <person name="Thomas B.C."/>
            <person name="Pan C."/>
            <person name="Northen T.R."/>
            <person name="Banfield J.F."/>
        </authorList>
    </citation>
    <scope>NUCLEOTIDE SEQUENCE [LARGE SCALE GENOMIC DNA]</scope>
    <source>
        <strain evidence="2">NP_6</strain>
    </source>
</reference>
<dbReference type="PANTHER" id="PTHR11735:SF11">
    <property type="entry name" value="TRNA THREONYLCARBAMOYLADENOSINE BIOSYNTHESIS PROTEIN TSAB"/>
    <property type="match status" value="1"/>
</dbReference>
<dbReference type="Gene3D" id="3.30.420.40">
    <property type="match status" value="2"/>
</dbReference>
<organism evidence="2 3">
    <name type="scientific">Candidatus Segetimicrobium genomatis</name>
    <dbReference type="NCBI Taxonomy" id="2569760"/>
    <lineage>
        <taxon>Bacteria</taxon>
        <taxon>Bacillati</taxon>
        <taxon>Candidatus Sysuimicrobiota</taxon>
        <taxon>Candidatus Sysuimicrobiia</taxon>
        <taxon>Candidatus Sysuimicrobiales</taxon>
        <taxon>Candidatus Segetimicrobiaceae</taxon>
        <taxon>Candidatus Segetimicrobium</taxon>
    </lineage>
</organism>